<reference evidence="1" key="1">
    <citation type="submission" date="2018-05" db="EMBL/GenBank/DDBJ databases">
        <authorList>
            <person name="Lanie J.A."/>
            <person name="Ng W.-L."/>
            <person name="Kazmierczak K.M."/>
            <person name="Andrzejewski T.M."/>
            <person name="Davidsen T.M."/>
            <person name="Wayne K.J."/>
            <person name="Tettelin H."/>
            <person name="Glass J.I."/>
            <person name="Rusch D."/>
            <person name="Podicherti R."/>
            <person name="Tsui H.-C.T."/>
            <person name="Winkler M.E."/>
        </authorList>
    </citation>
    <scope>NUCLEOTIDE SEQUENCE</scope>
</reference>
<evidence type="ECO:0000313" key="1">
    <source>
        <dbReference type="EMBL" id="SVC98347.1"/>
    </source>
</evidence>
<dbReference type="GO" id="GO:0003677">
    <property type="term" value="F:DNA binding"/>
    <property type="evidence" value="ECO:0007669"/>
    <property type="project" value="InterPro"/>
</dbReference>
<dbReference type="AlphaFoldDB" id="A0A382RMP0"/>
<protein>
    <recommendedName>
        <fullName evidence="2">DNA topoisomerase type IIA domain-containing protein</fullName>
    </recommendedName>
</protein>
<proteinExistence type="predicted"/>
<dbReference type="InterPro" id="IPR013760">
    <property type="entry name" value="Topo_IIA-like_dom_sf"/>
</dbReference>
<gene>
    <name evidence="1" type="ORF">METZ01_LOCUS351201</name>
</gene>
<dbReference type="EMBL" id="UINC01122502">
    <property type="protein sequence ID" value="SVC98347.1"/>
    <property type="molecule type" value="Genomic_DNA"/>
</dbReference>
<accession>A0A382RMP0</accession>
<sequence>MAKQQKLIPDEMNYAREVVDVSVEQELKESFLAYSLSVITSRAIPDIRDGL</sequence>
<dbReference type="Gene3D" id="3.90.199.10">
    <property type="entry name" value="Topoisomerase II, domain 5"/>
    <property type="match status" value="1"/>
</dbReference>
<dbReference type="InterPro" id="IPR013758">
    <property type="entry name" value="Topo_IIA_A/C_ab"/>
</dbReference>
<dbReference type="GO" id="GO:0005524">
    <property type="term" value="F:ATP binding"/>
    <property type="evidence" value="ECO:0007669"/>
    <property type="project" value="InterPro"/>
</dbReference>
<dbReference type="SUPFAM" id="SSF56719">
    <property type="entry name" value="Type II DNA topoisomerase"/>
    <property type="match status" value="1"/>
</dbReference>
<organism evidence="1">
    <name type="scientific">marine metagenome</name>
    <dbReference type="NCBI Taxonomy" id="408172"/>
    <lineage>
        <taxon>unclassified sequences</taxon>
        <taxon>metagenomes</taxon>
        <taxon>ecological metagenomes</taxon>
    </lineage>
</organism>
<dbReference type="GO" id="GO:0003918">
    <property type="term" value="F:DNA topoisomerase type II (double strand cut, ATP-hydrolyzing) activity"/>
    <property type="evidence" value="ECO:0007669"/>
    <property type="project" value="InterPro"/>
</dbReference>
<evidence type="ECO:0008006" key="2">
    <source>
        <dbReference type="Google" id="ProtNLM"/>
    </source>
</evidence>
<feature type="non-terminal residue" evidence="1">
    <location>
        <position position="51"/>
    </location>
</feature>
<dbReference type="GO" id="GO:0006265">
    <property type="term" value="P:DNA topological change"/>
    <property type="evidence" value="ECO:0007669"/>
    <property type="project" value="InterPro"/>
</dbReference>
<name>A0A382RMP0_9ZZZZ</name>